<reference evidence="1 2" key="1">
    <citation type="submission" date="2016-12" db="EMBL/GenBank/DDBJ databases">
        <title>The genomes of Aspergillus section Nigri reveals drivers in fungal speciation.</title>
        <authorList>
            <consortium name="DOE Joint Genome Institute"/>
            <person name="Vesth T.C."/>
            <person name="Nybo J."/>
            <person name="Theobald S."/>
            <person name="Brandl J."/>
            <person name="Frisvad J.C."/>
            <person name="Nielsen K.F."/>
            <person name="Lyhne E.K."/>
            <person name="Kogle M.E."/>
            <person name="Kuo A."/>
            <person name="Riley R."/>
            <person name="Clum A."/>
            <person name="Nolan M."/>
            <person name="Lipzen A."/>
            <person name="Salamov A."/>
            <person name="Henrissat B."/>
            <person name="Wiebenga A."/>
            <person name="De Vries R.P."/>
            <person name="Grigoriev I.V."/>
            <person name="Mortensen U.H."/>
            <person name="Andersen M.R."/>
            <person name="Baker S.E."/>
        </authorList>
    </citation>
    <scope>NUCLEOTIDE SEQUENCE [LARGE SCALE GENOMIC DNA]</scope>
    <source>
        <strain evidence="1 2">CBS 115572</strain>
    </source>
</reference>
<dbReference type="OrthoDB" id="426293at2759"/>
<dbReference type="AlphaFoldDB" id="A0A317V9Y6"/>
<proteinExistence type="predicted"/>
<keyword evidence="2" id="KW-1185">Reference proteome</keyword>
<evidence type="ECO:0000313" key="2">
    <source>
        <dbReference type="Proteomes" id="UP000246702"/>
    </source>
</evidence>
<dbReference type="Proteomes" id="UP000246702">
    <property type="component" value="Unassembled WGS sequence"/>
</dbReference>
<dbReference type="EMBL" id="MSFK01000038">
    <property type="protein sequence ID" value="PWY70885.1"/>
    <property type="molecule type" value="Genomic_DNA"/>
</dbReference>
<dbReference type="RefSeq" id="XP_025462779.1">
    <property type="nucleotide sequence ID" value="XM_025612766.1"/>
</dbReference>
<accession>A0A317V9Y6</accession>
<comment type="caution">
    <text evidence="1">The sequence shown here is derived from an EMBL/GenBank/DDBJ whole genome shotgun (WGS) entry which is preliminary data.</text>
</comment>
<protein>
    <submittedName>
        <fullName evidence="1">Uncharacterized protein</fullName>
    </submittedName>
</protein>
<dbReference type="GeneID" id="37114909"/>
<name>A0A317V9Y6_9EURO</name>
<evidence type="ECO:0000313" key="1">
    <source>
        <dbReference type="EMBL" id="PWY70885.1"/>
    </source>
</evidence>
<organism evidence="1 2">
    <name type="scientific">Aspergillus sclerotioniger CBS 115572</name>
    <dbReference type="NCBI Taxonomy" id="1450535"/>
    <lineage>
        <taxon>Eukaryota</taxon>
        <taxon>Fungi</taxon>
        <taxon>Dikarya</taxon>
        <taxon>Ascomycota</taxon>
        <taxon>Pezizomycotina</taxon>
        <taxon>Eurotiomycetes</taxon>
        <taxon>Eurotiomycetidae</taxon>
        <taxon>Eurotiales</taxon>
        <taxon>Aspergillaceae</taxon>
        <taxon>Aspergillus</taxon>
        <taxon>Aspergillus subgen. Circumdati</taxon>
    </lineage>
</organism>
<sequence>MELCITGDIQQFRELLDLAPSETMRHYIYDLEAVIGQAIKQDSVPFIKELLDQLFPRLPCMPGQLDANPKLY</sequence>
<gene>
    <name evidence="1" type="ORF">BO94DRAFT_539747</name>
</gene>
<dbReference type="STRING" id="1450535.A0A317V9Y6"/>